<name>A0AAV9U757_9PEZI</name>
<dbReference type="Proteomes" id="UP001373714">
    <property type="component" value="Unassembled WGS sequence"/>
</dbReference>
<keyword evidence="5" id="KW-1185">Reference proteome</keyword>
<evidence type="ECO:0000256" key="3">
    <source>
        <dbReference type="SAM" id="SignalP"/>
    </source>
</evidence>
<protein>
    <submittedName>
        <fullName evidence="4">Uncharacterized protein</fullName>
    </submittedName>
</protein>
<feature type="region of interest" description="Disordered" evidence="2">
    <location>
        <begin position="415"/>
        <end position="435"/>
    </location>
</feature>
<feature type="chain" id="PRO_5043844120" evidence="3">
    <location>
        <begin position="27"/>
        <end position="559"/>
    </location>
</feature>
<gene>
    <name evidence="4" type="ORF">TWF730_002866</name>
</gene>
<organism evidence="4 5">
    <name type="scientific">Orbilia blumenaviensis</name>
    <dbReference type="NCBI Taxonomy" id="1796055"/>
    <lineage>
        <taxon>Eukaryota</taxon>
        <taxon>Fungi</taxon>
        <taxon>Dikarya</taxon>
        <taxon>Ascomycota</taxon>
        <taxon>Pezizomycotina</taxon>
        <taxon>Orbiliomycetes</taxon>
        <taxon>Orbiliales</taxon>
        <taxon>Orbiliaceae</taxon>
        <taxon>Orbilia</taxon>
    </lineage>
</organism>
<evidence type="ECO:0000256" key="1">
    <source>
        <dbReference type="SAM" id="Coils"/>
    </source>
</evidence>
<feature type="signal peptide" evidence="3">
    <location>
        <begin position="1"/>
        <end position="26"/>
    </location>
</feature>
<keyword evidence="3" id="KW-0732">Signal</keyword>
<evidence type="ECO:0000256" key="2">
    <source>
        <dbReference type="SAM" id="MobiDB-lite"/>
    </source>
</evidence>
<dbReference type="AlphaFoldDB" id="A0AAV9U757"/>
<evidence type="ECO:0000313" key="4">
    <source>
        <dbReference type="EMBL" id="KAK6337467.1"/>
    </source>
</evidence>
<reference evidence="4 5" key="1">
    <citation type="submission" date="2019-10" db="EMBL/GenBank/DDBJ databases">
        <authorList>
            <person name="Palmer J.M."/>
        </authorList>
    </citation>
    <scope>NUCLEOTIDE SEQUENCE [LARGE SCALE GENOMIC DNA]</scope>
    <source>
        <strain evidence="4 5">TWF730</strain>
    </source>
</reference>
<dbReference type="EMBL" id="JAVHNS010000013">
    <property type="protein sequence ID" value="KAK6337467.1"/>
    <property type="molecule type" value="Genomic_DNA"/>
</dbReference>
<feature type="coiled-coil region" evidence="1">
    <location>
        <begin position="281"/>
        <end position="308"/>
    </location>
</feature>
<accession>A0AAV9U757</accession>
<evidence type="ECO:0000313" key="5">
    <source>
        <dbReference type="Proteomes" id="UP001373714"/>
    </source>
</evidence>
<sequence length="559" mass="63495">MMFLKTIGSVSLGCLFSLLVPTSAWQQSITTDGSSEFRVKVIDYNGHECHNRNGGPEGVMGIMNTRNSEQLKAMGFWDIAGCDRSDPERYSLFIHWYDIPVGIQLLDLGLPGLEHRWKSFRNIVPNSPTWVNFRNPGKGKYIPGPSGMTLVGEFFADLISKVPPGSIRYRIQGTNEYITVKNAVYVPKAIASGKDLIEDKLLTELEMIEARSVLRGQTSSWFYATGGVPGHLLQAKGYIFQQRISQAYIEAAEPQNLGKIKNPGVLVVNDMLRAFRYPEGEESMKAQVEAANEELHRIEKLRNEAQARKYANYFEKEQIQDYQKYMMANQEAPGPNQGEPVVYPAQSYGQMISQDAAQMNNMMAGYPYPDYSYIRLQQQQQKLLENQNQVNNTETVNSQEVLKADPAGTVSEQKIIDGPQDTPQNEWRQAKAPKPSRTYNNLDIESMDLLDPQYLQQREALKSKSLSELEWGFGNNYNWQNFEVPRSRGQSFDLGPTIQNRRNSGPINPEELVPSIGELEPVEEEDVFNLEPTVENQQRVWVNDQSRIEEEKEARAGEW</sequence>
<comment type="caution">
    <text evidence="4">The sequence shown here is derived from an EMBL/GenBank/DDBJ whole genome shotgun (WGS) entry which is preliminary data.</text>
</comment>
<keyword evidence="1" id="KW-0175">Coiled coil</keyword>
<proteinExistence type="predicted"/>